<feature type="domain" description="Tetrahydrofolate dehydrogenase/cyclohydrolase NAD(P)-binding" evidence="3">
    <location>
        <begin position="2"/>
        <end position="81"/>
    </location>
</feature>
<evidence type="ECO:0000256" key="2">
    <source>
        <dbReference type="ARBA" id="ARBA00022605"/>
    </source>
</evidence>
<organism evidence="4 5">
    <name type="scientific">Streptosporangium canum</name>
    <dbReference type="NCBI Taxonomy" id="324952"/>
    <lineage>
        <taxon>Bacteria</taxon>
        <taxon>Bacillati</taxon>
        <taxon>Actinomycetota</taxon>
        <taxon>Actinomycetes</taxon>
        <taxon>Streptosporangiales</taxon>
        <taxon>Streptosporangiaceae</taxon>
        <taxon>Streptosporangium</taxon>
    </lineage>
</organism>
<evidence type="ECO:0000313" key="4">
    <source>
        <dbReference type="EMBL" id="SFK05632.1"/>
    </source>
</evidence>
<dbReference type="PRINTS" id="PR00085">
    <property type="entry name" value="THFDHDRGNASE"/>
</dbReference>
<reference evidence="5" key="1">
    <citation type="submission" date="2016-10" db="EMBL/GenBank/DDBJ databases">
        <authorList>
            <person name="Varghese N."/>
            <person name="Submissions S."/>
        </authorList>
    </citation>
    <scope>NUCLEOTIDE SEQUENCE [LARGE SCALE GENOMIC DNA]</scope>
    <source>
        <strain evidence="5">CGMCC 4.2126</strain>
    </source>
</reference>
<gene>
    <name evidence="4" type="ORF">SAMN05216275_11686</name>
</gene>
<dbReference type="Gene3D" id="3.40.50.10860">
    <property type="entry name" value="Leucine Dehydrogenase, chain A, domain 1"/>
    <property type="match status" value="1"/>
</dbReference>
<dbReference type="InterPro" id="IPR036291">
    <property type="entry name" value="NAD(P)-bd_dom_sf"/>
</dbReference>
<dbReference type="GO" id="GO:0035999">
    <property type="term" value="P:tetrahydrofolate interconversion"/>
    <property type="evidence" value="ECO:0007669"/>
    <property type="project" value="TreeGrafter"/>
</dbReference>
<keyword evidence="4" id="KW-0378">Hydrolase</keyword>
<evidence type="ECO:0000256" key="1">
    <source>
        <dbReference type="ARBA" id="ARBA00012776"/>
    </source>
</evidence>
<dbReference type="GO" id="GO:0004477">
    <property type="term" value="F:methenyltetrahydrofolate cyclohydrolase activity"/>
    <property type="evidence" value="ECO:0007669"/>
    <property type="project" value="UniProtKB-EC"/>
</dbReference>
<sequence length="82" mass="8048">MTSAGDILVAAVGRAGLITAEHVKPGAVVVDVGTNPTDDGGLVGDVDPAVAERAGALTPVPGGVGPVTTALLLWHTVQAVRE</sequence>
<accession>A0A1I3WDU7</accession>
<protein>
    <recommendedName>
        <fullName evidence="1">methenyltetrahydrofolate cyclohydrolase</fullName>
        <ecNumber evidence="1">3.5.4.9</ecNumber>
    </recommendedName>
</protein>
<keyword evidence="2" id="KW-0028">Amino-acid biosynthesis</keyword>
<name>A0A1I3WDU7_9ACTN</name>
<dbReference type="PANTHER" id="PTHR48099">
    <property type="entry name" value="C-1-TETRAHYDROFOLATE SYNTHASE, CYTOPLASMIC-RELATED"/>
    <property type="match status" value="1"/>
</dbReference>
<keyword evidence="5" id="KW-1185">Reference proteome</keyword>
<evidence type="ECO:0000313" key="5">
    <source>
        <dbReference type="Proteomes" id="UP000199111"/>
    </source>
</evidence>
<dbReference type="Pfam" id="PF02882">
    <property type="entry name" value="THF_DHG_CYH_C"/>
    <property type="match status" value="1"/>
</dbReference>
<dbReference type="EC" id="3.5.4.9" evidence="1"/>
<dbReference type="GO" id="GO:0008652">
    <property type="term" value="P:amino acid biosynthetic process"/>
    <property type="evidence" value="ECO:0007669"/>
    <property type="project" value="UniProtKB-KW"/>
</dbReference>
<dbReference type="Gene3D" id="3.40.50.720">
    <property type="entry name" value="NAD(P)-binding Rossmann-like Domain"/>
    <property type="match status" value="1"/>
</dbReference>
<evidence type="ECO:0000259" key="3">
    <source>
        <dbReference type="Pfam" id="PF02882"/>
    </source>
</evidence>
<dbReference type="PANTHER" id="PTHR48099:SF5">
    <property type="entry name" value="C-1-TETRAHYDROFOLATE SYNTHASE, CYTOPLASMIC"/>
    <property type="match status" value="1"/>
</dbReference>
<dbReference type="AlphaFoldDB" id="A0A1I3WDU7"/>
<proteinExistence type="predicted"/>
<dbReference type="GO" id="GO:0004488">
    <property type="term" value="F:methylenetetrahydrofolate dehydrogenase (NADP+) activity"/>
    <property type="evidence" value="ECO:0007669"/>
    <property type="project" value="InterPro"/>
</dbReference>
<dbReference type="InterPro" id="IPR020631">
    <property type="entry name" value="THF_DH/CycHdrlase_NAD-bd_dom"/>
</dbReference>
<dbReference type="SUPFAM" id="SSF51735">
    <property type="entry name" value="NAD(P)-binding Rossmann-fold domains"/>
    <property type="match status" value="1"/>
</dbReference>
<dbReference type="Proteomes" id="UP000199111">
    <property type="component" value="Unassembled WGS sequence"/>
</dbReference>
<dbReference type="EMBL" id="FOQY01000016">
    <property type="protein sequence ID" value="SFK05632.1"/>
    <property type="molecule type" value="Genomic_DNA"/>
</dbReference>
<dbReference type="InterPro" id="IPR000672">
    <property type="entry name" value="THF_DH/CycHdrlase"/>
</dbReference>
<dbReference type="GO" id="GO:0005829">
    <property type="term" value="C:cytosol"/>
    <property type="evidence" value="ECO:0007669"/>
    <property type="project" value="TreeGrafter"/>
</dbReference>